<feature type="region of interest" description="Disordered" evidence="1">
    <location>
        <begin position="669"/>
        <end position="699"/>
    </location>
</feature>
<accession>A0A8E0S319</accession>
<dbReference type="GO" id="GO:0048488">
    <property type="term" value="P:synaptic vesicle endocytosis"/>
    <property type="evidence" value="ECO:0007669"/>
    <property type="project" value="TreeGrafter"/>
</dbReference>
<dbReference type="PANTHER" id="PTHR31640">
    <property type="entry name" value="TRANSMEMBRANE PROTEIN KIAA1109"/>
    <property type="match status" value="1"/>
</dbReference>
<feature type="compositionally biased region" description="Polar residues" evidence="1">
    <location>
        <begin position="363"/>
        <end position="375"/>
    </location>
</feature>
<evidence type="ECO:0000256" key="1">
    <source>
        <dbReference type="SAM" id="MobiDB-lite"/>
    </source>
</evidence>
<feature type="region of interest" description="Disordered" evidence="1">
    <location>
        <begin position="363"/>
        <end position="416"/>
    </location>
</feature>
<dbReference type="Proteomes" id="UP000728185">
    <property type="component" value="Unassembled WGS sequence"/>
</dbReference>
<keyword evidence="4" id="KW-1185">Reference proteome</keyword>
<evidence type="ECO:0000259" key="2">
    <source>
        <dbReference type="Pfam" id="PF25039"/>
    </source>
</evidence>
<dbReference type="PANTHER" id="PTHR31640:SF1">
    <property type="entry name" value="BRIDGE-LIKE LIPID TRANSFER PROTEIN FAMILY MEMBER 1"/>
    <property type="match status" value="1"/>
</dbReference>
<comment type="caution">
    <text evidence="3">The sequence shown here is derived from an EMBL/GenBank/DDBJ whole genome shotgun (WGS) entry which is preliminary data.</text>
</comment>
<organism evidence="3 4">
    <name type="scientific">Fasciolopsis buskii</name>
    <dbReference type="NCBI Taxonomy" id="27845"/>
    <lineage>
        <taxon>Eukaryota</taxon>
        <taxon>Metazoa</taxon>
        <taxon>Spiralia</taxon>
        <taxon>Lophotrochozoa</taxon>
        <taxon>Platyhelminthes</taxon>
        <taxon>Trematoda</taxon>
        <taxon>Digenea</taxon>
        <taxon>Plagiorchiida</taxon>
        <taxon>Echinostomata</taxon>
        <taxon>Echinostomatoidea</taxon>
        <taxon>Fasciolidae</taxon>
        <taxon>Fasciolopsis</taxon>
    </lineage>
</organism>
<feature type="compositionally biased region" description="Polar residues" evidence="1">
    <location>
        <begin position="769"/>
        <end position="789"/>
    </location>
</feature>
<feature type="compositionally biased region" description="Polar residues" evidence="1">
    <location>
        <begin position="680"/>
        <end position="699"/>
    </location>
</feature>
<feature type="compositionally biased region" description="Basic residues" evidence="1">
    <location>
        <begin position="378"/>
        <end position="388"/>
    </location>
</feature>
<dbReference type="GO" id="GO:0098793">
    <property type="term" value="C:presynapse"/>
    <property type="evidence" value="ECO:0007669"/>
    <property type="project" value="GOC"/>
</dbReference>
<dbReference type="InterPro" id="IPR056741">
    <property type="entry name" value="BLTP1_M"/>
</dbReference>
<feature type="compositionally biased region" description="Polar residues" evidence="1">
    <location>
        <begin position="389"/>
        <end position="415"/>
    </location>
</feature>
<reference evidence="3" key="1">
    <citation type="submission" date="2019-05" db="EMBL/GenBank/DDBJ databases">
        <title>Annotation for the trematode Fasciolopsis buski.</title>
        <authorList>
            <person name="Choi Y.-J."/>
        </authorList>
    </citation>
    <scope>NUCLEOTIDE SEQUENCE</scope>
    <source>
        <strain evidence="3">HT</strain>
        <tissue evidence="3">Whole worm</tissue>
    </source>
</reference>
<evidence type="ECO:0000313" key="3">
    <source>
        <dbReference type="EMBL" id="KAA0200242.1"/>
    </source>
</evidence>
<dbReference type="AlphaFoldDB" id="A0A8E0S319"/>
<gene>
    <name evidence="3" type="ORF">FBUS_02748</name>
</gene>
<feature type="compositionally biased region" description="Polar residues" evidence="1">
    <location>
        <begin position="109"/>
        <end position="125"/>
    </location>
</feature>
<dbReference type="InterPro" id="IPR033616">
    <property type="entry name" value="BLTP1"/>
</dbReference>
<feature type="domain" description="Bridge-like lipid transfer protein family member 1 middle region" evidence="2">
    <location>
        <begin position="146"/>
        <end position="639"/>
    </location>
</feature>
<dbReference type="OrthoDB" id="6288454at2759"/>
<dbReference type="EMBL" id="LUCM01000660">
    <property type="protein sequence ID" value="KAA0200242.1"/>
    <property type="molecule type" value="Genomic_DNA"/>
</dbReference>
<name>A0A8E0S319_9TREM</name>
<proteinExistence type="predicted"/>
<evidence type="ECO:0000313" key="4">
    <source>
        <dbReference type="Proteomes" id="UP000728185"/>
    </source>
</evidence>
<feature type="region of interest" description="Disordered" evidence="1">
    <location>
        <begin position="769"/>
        <end position="808"/>
    </location>
</feature>
<dbReference type="Pfam" id="PF25039">
    <property type="entry name" value="BLTP1_M"/>
    <property type="match status" value="1"/>
</dbReference>
<sequence length="1058" mass="117049">MVVDSMHSTCVKLRANQIPKRNQSQLAKRLSDPRDGSVLVSASAAHRSVVVDVPSQMTADSGVVEPAAVHKFSASSMFPSSGPVGVSAMRTSPGDLPVESLATRGDSLLQSPSTQPRLVSSTQPQGKGFLSRRKSVPNPVLHNSCRSVLLDGKFASLTVERINVCFVQLYAVEDLVHLDSLRSGLQDLTCVSLLALCVDSVSFEVYGAADSDNPAGHNKGPPKMLDEIPPNPRTGYELVCELDVRRIHVQLRRLTRCSQFNADVLLTAIPFESSRTFFMFESDSRVASYTPTEATNTTSTTETHSGVWDERSAGWIMFECGLERLSLSCNRRSGFTDSALDEFELRTTESQKSTQIHINESLNRNASSCTGNDSLSKVRIRKPPHTRSVRPSSTETATSTKDIPTPSHCTNSQTIGVEKPIPSLPQKLETSSDMHPNGFVTRLLVNTVWLNFATPKRLPNKRRIKLVRSDWNLLSTAAPSIRAWMDPCYRLIVACRYLYTRIERRFLAVTSCLMTEAVDPKSSVFGDKERTAFFQLLGDKDLVAYALHRTQKAQTLRFDPSCQLLIIFRRYLIALNIQLGQIEADRRLNEWLCDPHVPPTELLQCGILSLTREWRFLVELLALSAEDLRRSLASPSPDLNRRMSMSVPSALRRSMDVTKAMRPAIDQLTGKTGKRHRMTSRMSRTAGETSSHAPMSVPTSRSVVRGVNFVGDPNSDLTSKLLRMAAGPISPSINYTTHQTRRSKVGIDNNLAAKLVTEISPQRLAAESTLQPTKNAPFSRNDSMTQPGLSSGCVRDASGSTVPATDLTDHKDNQETIKIPEDVRVTTADIEQAAHLSAQFQHVAYIQRFFSPLLESVGLSAKGIRRTTLMKKFGGFFSTNGLLETFQIEIVSSARNPMICRHETLFTPGGTTQSATESARRRSKISTPVGRQSAFLCRNFGSRLTLRDVMDHSDKKDMLPNTPGMERFDLVSTTTKVHVMLNVDFLRQHVNLPLLRLVHQFVTMVYCARDTRNSLGPQSSGGLVHPDLSMTTGQTKIDSKGMLTTVLLVNSKPLYMNA</sequence>
<feature type="region of interest" description="Disordered" evidence="1">
    <location>
        <begin position="109"/>
        <end position="133"/>
    </location>
</feature>
<protein>
    <recommendedName>
        <fullName evidence="2">Bridge-like lipid transfer protein family member 1 middle region domain-containing protein</fullName>
    </recommendedName>
</protein>